<dbReference type="AlphaFoldDB" id="A0A4U0FEA7"/>
<reference evidence="1 2" key="1">
    <citation type="submission" date="2019-04" db="EMBL/GenBank/DDBJ databases">
        <title>Cohnella sp. nov., isolated from soil.</title>
        <authorList>
            <person name="Kim W."/>
        </authorList>
    </citation>
    <scope>NUCLEOTIDE SEQUENCE [LARGE SCALE GENOMIC DNA]</scope>
    <source>
        <strain evidence="1 2">CAU 1483</strain>
    </source>
</reference>
<dbReference type="EMBL" id="SUPK01000002">
    <property type="protein sequence ID" value="TJY43130.1"/>
    <property type="molecule type" value="Genomic_DNA"/>
</dbReference>
<evidence type="ECO:0000313" key="1">
    <source>
        <dbReference type="EMBL" id="TJY43130.1"/>
    </source>
</evidence>
<gene>
    <name evidence="1" type="ORF">E5161_04320</name>
</gene>
<accession>A0A4U0FEA7</accession>
<dbReference type="InterPro" id="IPR025619">
    <property type="entry name" value="YlzJ"/>
</dbReference>
<evidence type="ECO:0000313" key="2">
    <source>
        <dbReference type="Proteomes" id="UP000309673"/>
    </source>
</evidence>
<dbReference type="OrthoDB" id="1683573at2"/>
<organism evidence="1 2">
    <name type="scientific">Cohnella pontilimi</name>
    <dbReference type="NCBI Taxonomy" id="2564100"/>
    <lineage>
        <taxon>Bacteria</taxon>
        <taxon>Bacillati</taxon>
        <taxon>Bacillota</taxon>
        <taxon>Bacilli</taxon>
        <taxon>Bacillales</taxon>
        <taxon>Paenibacillaceae</taxon>
        <taxon>Cohnella</taxon>
    </lineage>
</organism>
<dbReference type="Proteomes" id="UP000309673">
    <property type="component" value="Unassembled WGS sequence"/>
</dbReference>
<keyword evidence="2" id="KW-1185">Reference proteome</keyword>
<sequence length="90" mass="9814">MTLYTAMPLELVLDGAGQEPGPFVDLSIGGVTMRVLPIAPGLGRIERLLSAPLDYYLKPEYSPGQTIAYGERSIQADYTQTASEYSPYEV</sequence>
<protein>
    <submittedName>
        <fullName evidence="1">Uncharacterized protein</fullName>
    </submittedName>
</protein>
<dbReference type="RefSeq" id="WP_136776495.1">
    <property type="nucleotide sequence ID" value="NZ_SUPK01000002.1"/>
</dbReference>
<comment type="caution">
    <text evidence="1">The sequence shown here is derived from an EMBL/GenBank/DDBJ whole genome shotgun (WGS) entry which is preliminary data.</text>
</comment>
<name>A0A4U0FEA7_9BACL</name>
<dbReference type="Pfam" id="PF14035">
    <property type="entry name" value="YlzJ"/>
    <property type="match status" value="1"/>
</dbReference>
<proteinExistence type="predicted"/>